<reference evidence="3 4" key="1">
    <citation type="journal article" date="2016" name="Mol. Biol. Evol.">
        <title>Comparative Genomics of Early-Diverging Mushroom-Forming Fungi Provides Insights into the Origins of Lignocellulose Decay Capabilities.</title>
        <authorList>
            <person name="Nagy L.G."/>
            <person name="Riley R."/>
            <person name="Tritt A."/>
            <person name="Adam C."/>
            <person name="Daum C."/>
            <person name="Floudas D."/>
            <person name="Sun H."/>
            <person name="Yadav J.S."/>
            <person name="Pangilinan J."/>
            <person name="Larsson K.H."/>
            <person name="Matsuura K."/>
            <person name="Barry K."/>
            <person name="Labutti K."/>
            <person name="Kuo R."/>
            <person name="Ohm R.A."/>
            <person name="Bhattacharya S.S."/>
            <person name="Shirouzu T."/>
            <person name="Yoshinaga Y."/>
            <person name="Martin F.M."/>
            <person name="Grigoriev I.V."/>
            <person name="Hibbett D.S."/>
        </authorList>
    </citation>
    <scope>NUCLEOTIDE SEQUENCE [LARGE SCALE GENOMIC DNA]</scope>
    <source>
        <strain evidence="3 4">HHB14362 ss-1</strain>
    </source>
</reference>
<evidence type="ECO:0000259" key="2">
    <source>
        <dbReference type="Pfam" id="PF20152"/>
    </source>
</evidence>
<dbReference type="Pfam" id="PF20152">
    <property type="entry name" value="DUF6534"/>
    <property type="match status" value="1"/>
</dbReference>
<protein>
    <recommendedName>
        <fullName evidence="2">DUF6534 domain-containing protein</fullName>
    </recommendedName>
</protein>
<dbReference type="AlphaFoldDB" id="A0A165US83"/>
<feature type="transmembrane region" description="Helical" evidence="1">
    <location>
        <begin position="161"/>
        <end position="189"/>
    </location>
</feature>
<name>A0A165US83_9AGAM</name>
<dbReference type="InterPro" id="IPR045339">
    <property type="entry name" value="DUF6534"/>
</dbReference>
<feature type="domain" description="DUF6534" evidence="2">
    <location>
        <begin position="174"/>
        <end position="265"/>
    </location>
</feature>
<evidence type="ECO:0000256" key="1">
    <source>
        <dbReference type="SAM" id="Phobius"/>
    </source>
</evidence>
<feature type="transmembrane region" description="Helical" evidence="1">
    <location>
        <begin position="95"/>
        <end position="115"/>
    </location>
</feature>
<feature type="transmembrane region" description="Helical" evidence="1">
    <location>
        <begin position="50"/>
        <end position="75"/>
    </location>
</feature>
<evidence type="ECO:0000313" key="4">
    <source>
        <dbReference type="Proteomes" id="UP000076761"/>
    </source>
</evidence>
<dbReference type="InParanoid" id="A0A165US83"/>
<keyword evidence="1" id="KW-1133">Transmembrane helix</keyword>
<feature type="transmembrane region" description="Helical" evidence="1">
    <location>
        <begin position="210"/>
        <end position="235"/>
    </location>
</feature>
<dbReference type="OrthoDB" id="2755157at2759"/>
<dbReference type="PANTHER" id="PTHR40465:SF1">
    <property type="entry name" value="DUF6534 DOMAIN-CONTAINING PROTEIN"/>
    <property type="match status" value="1"/>
</dbReference>
<gene>
    <name evidence="3" type="ORF">NEOLEDRAFT_1129462</name>
</gene>
<feature type="transmembrane region" description="Helical" evidence="1">
    <location>
        <begin position="127"/>
        <end position="149"/>
    </location>
</feature>
<sequence length="316" mass="35784">MVPSIIQGLQSSIGYDFIAYGLAMMLYGISILQVYFYYMTYPEDRRLIKLYVCALFSLDTACMGMVSHALYVLLVDRWGNLPGLLTFPKTFTLEYMISCIITFMVQCWFAQRVYMVSKWRYRLVPPCLIMISALIALVAGVVFSIRLIVTGTTVFNIEETRFAKICILLGHSSATVSDILITGALCTALHSRKTPELNRIKSARAQLNLLVIYAINRGVLTIIFQILHFTTYIALHNNGNWMLWHLMEGRVYVNSTLAMLNARQYLRKHRLNGVNTVQVSGVDLVTSSPSTHEHPPSKIMSETNLEIPLKTFSYGP</sequence>
<feature type="transmembrane region" description="Helical" evidence="1">
    <location>
        <begin position="17"/>
        <end position="38"/>
    </location>
</feature>
<accession>A0A165US83</accession>
<keyword evidence="4" id="KW-1185">Reference proteome</keyword>
<dbReference type="STRING" id="1314782.A0A165US83"/>
<organism evidence="3 4">
    <name type="scientific">Neolentinus lepideus HHB14362 ss-1</name>
    <dbReference type="NCBI Taxonomy" id="1314782"/>
    <lineage>
        <taxon>Eukaryota</taxon>
        <taxon>Fungi</taxon>
        <taxon>Dikarya</taxon>
        <taxon>Basidiomycota</taxon>
        <taxon>Agaricomycotina</taxon>
        <taxon>Agaricomycetes</taxon>
        <taxon>Gloeophyllales</taxon>
        <taxon>Gloeophyllaceae</taxon>
        <taxon>Neolentinus</taxon>
    </lineage>
</organism>
<proteinExistence type="predicted"/>
<evidence type="ECO:0000313" key="3">
    <source>
        <dbReference type="EMBL" id="KZT28622.1"/>
    </source>
</evidence>
<keyword evidence="1" id="KW-0812">Transmembrane</keyword>
<dbReference type="Proteomes" id="UP000076761">
    <property type="component" value="Unassembled WGS sequence"/>
</dbReference>
<dbReference type="PANTHER" id="PTHR40465">
    <property type="entry name" value="CHROMOSOME 1, WHOLE GENOME SHOTGUN SEQUENCE"/>
    <property type="match status" value="1"/>
</dbReference>
<keyword evidence="1" id="KW-0472">Membrane</keyword>
<dbReference type="EMBL" id="KV425557">
    <property type="protein sequence ID" value="KZT28622.1"/>
    <property type="molecule type" value="Genomic_DNA"/>
</dbReference>